<evidence type="ECO:0000313" key="1">
    <source>
        <dbReference type="EMBL" id="KAK3718392.1"/>
    </source>
</evidence>
<comment type="caution">
    <text evidence="1">The sequence shown here is derived from an EMBL/GenBank/DDBJ whole genome shotgun (WGS) entry which is preliminary data.</text>
</comment>
<name>A0ACC3NK10_9PEZI</name>
<evidence type="ECO:0000313" key="2">
    <source>
        <dbReference type="Proteomes" id="UP001281147"/>
    </source>
</evidence>
<proteinExistence type="predicted"/>
<reference evidence="1" key="1">
    <citation type="submission" date="2023-07" db="EMBL/GenBank/DDBJ databases">
        <title>Black Yeasts Isolated from many extreme environments.</title>
        <authorList>
            <person name="Coleine C."/>
            <person name="Stajich J.E."/>
            <person name="Selbmann L."/>
        </authorList>
    </citation>
    <scope>NUCLEOTIDE SEQUENCE</scope>
    <source>
        <strain evidence="1">CCFEE 5714</strain>
    </source>
</reference>
<dbReference type="EMBL" id="JAUTXU010000032">
    <property type="protein sequence ID" value="KAK3718392.1"/>
    <property type="molecule type" value="Genomic_DNA"/>
</dbReference>
<keyword evidence="2" id="KW-1185">Reference proteome</keyword>
<organism evidence="1 2">
    <name type="scientific">Vermiconidia calcicola</name>
    <dbReference type="NCBI Taxonomy" id="1690605"/>
    <lineage>
        <taxon>Eukaryota</taxon>
        <taxon>Fungi</taxon>
        <taxon>Dikarya</taxon>
        <taxon>Ascomycota</taxon>
        <taxon>Pezizomycotina</taxon>
        <taxon>Dothideomycetes</taxon>
        <taxon>Dothideomycetidae</taxon>
        <taxon>Mycosphaerellales</taxon>
        <taxon>Extremaceae</taxon>
        <taxon>Vermiconidia</taxon>
    </lineage>
</organism>
<accession>A0ACC3NK10</accession>
<protein>
    <submittedName>
        <fullName evidence="1">Trifunctional dihydropteroate synthetase</fullName>
    </submittedName>
</protein>
<gene>
    <name evidence="1" type="primary">FOL1_1</name>
    <name evidence="1" type="ORF">LTR37_005205</name>
</gene>
<sequence length="1197" mass="130487">MIAAIKSAVLSYLPRSSLAHVLDLEVLEVVTWSKDFSGERFVSNTLLNADGTERSRPEWYRPASALSAPPASSDTIPLGSRELGRPEEWPHSGTMRLRETVGFVELSQATKCKTGVDKVKARVSHATNPSFPSLEVDAASVVRHFDHECQNLGTVGFSRLPEAAARVARLFPAVRAELTLNLHHVDVSTPSDAVEPARVTQFMIEVGSQPQSGAEEVAVRLRVQLPEGVSASIARPAGSSIFLYDSTVELSAAYKPSAIQKPMSFEGQLSTSDVCSTLSTMCLRVVERFCEQVTFDSYAATLGLLAKAIMQAVRVPSPGVVLQSTRITTRPAREKGLAPMQAQVIAIAENELESSTLLARPTLPPVEDLPERNNDYSKDRSVLQSGDEADVSLQTGGLAILDMETPQPNRLEESRNAGEDERLHITHRKGLQKNRVGEPTLGKDGLVMLTEDNASPPRSLQPDGGGDFDRARYVIRWHLDDPTLVSEYTTAKVTSMLLRSFEAGSNPGLFGLQKAVERLQGDLPHQPQVRLTVFDHSCIKPRIDSLPLRNQSPLTITALRLTDLSIVNIALPTVYGLPFRVDGKLQADYSVQVSLEGKTSGIAIASNTTLKAQAVELHRIASEITSAVLDHGNFPGLEALTDAVASSLIEHRERFVAVIDVDGVRVRTFCRDSKKVTSVKVQDSARKPGSTTTTGPASRLEAAPEPDSSPGLLTEETEGVHTNMQAEATQSKGNVFIALGSNVGDRLTNIEEACQRMNAEPGIQILKTSALYETEPMYVENQERFLNGVCEIETSLPPLELLDTLQMIEVKLGREKTIEKGPRTIDLDILLYRNEQIETERLTIPHPLMLEREFVLRPLCDLAKSRTLYFKKVARTPTLVRGSGSGPSAFWFLQRLPPSSQPMYSLTPTTPNLQGLRTNDLRRRTSIMAILNTTPDSFSDGGLHETTDVEKLKLAVSAQIAAGATFIDIGGQSSRPNAPNITAEEEIARVLPAIEAVKTVSGGDRIVITVDTYRAAVAEAAVRAGAHIVNDISAGQLDPDMLTTVARLGCTYAMMHMRGTPATMQNEENCKYPDGLIPTIAKELEARIEAAQEAGVRRWRIILDPGIGFSTSQEQNLEILREMPKLRSKLPNFPWLLGSSRKTFIGKITGVEEPSKRTWGTAAAQTAAVQGGADIVRVHDVAEMAAVVKMADAMYRF</sequence>
<dbReference type="Proteomes" id="UP001281147">
    <property type="component" value="Unassembled WGS sequence"/>
</dbReference>